<dbReference type="Proteomes" id="UP000676336">
    <property type="component" value="Unassembled WGS sequence"/>
</dbReference>
<reference evidence="1" key="1">
    <citation type="submission" date="2021-02" db="EMBL/GenBank/DDBJ databases">
        <authorList>
            <person name="Nowell W R."/>
        </authorList>
    </citation>
    <scope>NUCLEOTIDE SEQUENCE</scope>
</reference>
<proteinExistence type="predicted"/>
<feature type="non-terminal residue" evidence="1">
    <location>
        <position position="1"/>
    </location>
</feature>
<accession>A0A8S2Y213</accession>
<comment type="caution">
    <text evidence="1">The sequence shown here is derived from an EMBL/GenBank/DDBJ whole genome shotgun (WGS) entry which is preliminary data.</text>
</comment>
<protein>
    <submittedName>
        <fullName evidence="1">Uncharacterized protein</fullName>
    </submittedName>
</protein>
<gene>
    <name evidence="1" type="ORF">SMN809_LOCUS35991</name>
</gene>
<dbReference type="EMBL" id="CAJOBI010087351">
    <property type="protein sequence ID" value="CAF4525508.1"/>
    <property type="molecule type" value="Genomic_DNA"/>
</dbReference>
<evidence type="ECO:0000313" key="2">
    <source>
        <dbReference type="Proteomes" id="UP000676336"/>
    </source>
</evidence>
<evidence type="ECO:0000313" key="1">
    <source>
        <dbReference type="EMBL" id="CAF4525508.1"/>
    </source>
</evidence>
<organism evidence="1 2">
    <name type="scientific">Rotaria magnacalcarata</name>
    <dbReference type="NCBI Taxonomy" id="392030"/>
    <lineage>
        <taxon>Eukaryota</taxon>
        <taxon>Metazoa</taxon>
        <taxon>Spiralia</taxon>
        <taxon>Gnathifera</taxon>
        <taxon>Rotifera</taxon>
        <taxon>Eurotatoria</taxon>
        <taxon>Bdelloidea</taxon>
        <taxon>Philodinida</taxon>
        <taxon>Philodinidae</taxon>
        <taxon>Rotaria</taxon>
    </lineage>
</organism>
<dbReference type="AlphaFoldDB" id="A0A8S2Y213"/>
<name>A0A8S2Y213_9BILA</name>
<sequence length="50" mass="5330">LCVVCPSGSKSFIAYPSRTVGQVCLVDLAATEKPVVEIQAHEASIMCKFC</sequence>